<dbReference type="SMART" id="SM00248">
    <property type="entry name" value="ANK"/>
    <property type="match status" value="3"/>
</dbReference>
<dbReference type="PROSITE" id="PS50088">
    <property type="entry name" value="ANK_REPEAT"/>
    <property type="match status" value="2"/>
</dbReference>
<gene>
    <name evidence="9" type="primary">MBP1</name>
    <name evidence="9" type="ORF">LTR78_007679</name>
</gene>
<organism evidence="9 10">
    <name type="scientific">Recurvomyces mirabilis</name>
    <dbReference type="NCBI Taxonomy" id="574656"/>
    <lineage>
        <taxon>Eukaryota</taxon>
        <taxon>Fungi</taxon>
        <taxon>Dikarya</taxon>
        <taxon>Ascomycota</taxon>
        <taxon>Pezizomycotina</taxon>
        <taxon>Dothideomycetes</taxon>
        <taxon>Dothideomycetidae</taxon>
        <taxon>Mycosphaerellales</taxon>
        <taxon>Teratosphaeriaceae</taxon>
        <taxon>Recurvomyces</taxon>
    </lineage>
</organism>
<keyword evidence="10" id="KW-1185">Reference proteome</keyword>
<feature type="compositionally biased region" description="Low complexity" evidence="7">
    <location>
        <begin position="603"/>
        <end position="614"/>
    </location>
</feature>
<dbReference type="GO" id="GO:0001228">
    <property type="term" value="F:DNA-binding transcription activator activity, RNA polymerase II-specific"/>
    <property type="evidence" value="ECO:0007669"/>
    <property type="project" value="UniProtKB-ARBA"/>
</dbReference>
<dbReference type="PANTHER" id="PTHR43828:SF15">
    <property type="entry name" value="TRANSCRIPTION FACTOR MBP1"/>
    <property type="match status" value="1"/>
</dbReference>
<dbReference type="InterPro" id="IPR018004">
    <property type="entry name" value="KilA/APSES_HTH"/>
</dbReference>
<dbReference type="GO" id="GO:0003677">
    <property type="term" value="F:DNA binding"/>
    <property type="evidence" value="ECO:0007669"/>
    <property type="project" value="InterPro"/>
</dbReference>
<comment type="caution">
    <text evidence="9">The sequence shown here is derived from an EMBL/GenBank/DDBJ whole genome shotgun (WGS) entry which is preliminary data.</text>
</comment>
<dbReference type="GO" id="GO:0030435">
    <property type="term" value="P:sporulation resulting in formation of a cellular spore"/>
    <property type="evidence" value="ECO:0007669"/>
    <property type="project" value="UniProtKB-KW"/>
</dbReference>
<evidence type="ECO:0000313" key="10">
    <source>
        <dbReference type="Proteomes" id="UP001274830"/>
    </source>
</evidence>
<dbReference type="EMBL" id="JAUTXT010000033">
    <property type="protein sequence ID" value="KAK3672372.1"/>
    <property type="molecule type" value="Genomic_DNA"/>
</dbReference>
<dbReference type="RefSeq" id="XP_064690571.1">
    <property type="nucleotide sequence ID" value="XM_064841736.1"/>
</dbReference>
<dbReference type="PANTHER" id="PTHR43828">
    <property type="entry name" value="ASPARAGINASE"/>
    <property type="match status" value="1"/>
</dbReference>
<accession>A0AAE0TUJ5</accession>
<evidence type="ECO:0000313" key="9">
    <source>
        <dbReference type="EMBL" id="KAK3672372.1"/>
    </source>
</evidence>
<dbReference type="Gene3D" id="1.25.40.20">
    <property type="entry name" value="Ankyrin repeat-containing domain"/>
    <property type="match status" value="1"/>
</dbReference>
<keyword evidence="3 5" id="KW-0040">ANK repeat</keyword>
<sequence length="712" mass="78834">MAGRSGNTVYSATYSNVPIYELLVEGHQIMRRQGDGWCNATHILKLAGLDKPARTRVLEREVQKGIHEKVQGGYGKYQGTWIPLDDGRTLAAKNGVLEQLRPIFDFVPGDRSPPPAPKHETAASSKPRAPRQAAQRKAPAANMYQQQHHHQNYDQMDVHEETPDNDTVASESQFDEYDMAPYTGGSRKRRRIEDHMSQADREHQLWAEELLDYFMLQEDPSMDAMVLAPTPPGNVDINRPIDEKGHSALHWAAAMGDIEVVKDLIRRGAWTDSQSKSGETPLMRSVIFTNSFDKRNMEKLASLLIRTVNMQEWSGSTVFHQIAGITQSKKKYECARYYMDCILSKMTETLSPGDVERVLNEQDRNGDTAITIAARYGARKCVRSLIGRNAAVDVMNLVGETADQLIVQLNHRRQERNRQFSSSPFQAAEGSSRLHTIGGAVQAPSMSSIANGIPFDPLIPHTSLTTVNASNGTLAPSSATTPGREVYSSEVALTLTSSLLPTIITKTRSLASALDAEMADKDSEVREAERVIERRKAELEGLRRQSEEWTARDLELATEVGEEEEELERVLAELTGECESLVESEEAAALADHVKAEDKKAAKSSSSPHLPSDSSEMDLDPHSSAYLERKLALARHLSSLQLQRKELIKTIVRNISLAGDVGAGSESAREKQRQYRRLITGALNVREEDVEGLLPEIVGELEDAEVVGGLVA</sequence>
<dbReference type="InterPro" id="IPR036770">
    <property type="entry name" value="Ankyrin_rpt-contain_sf"/>
</dbReference>
<dbReference type="FunFam" id="3.10.260.10:FF:000001">
    <property type="entry name" value="APSES transcription factor (MbpA)"/>
    <property type="match status" value="1"/>
</dbReference>
<dbReference type="SUPFAM" id="SSF48403">
    <property type="entry name" value="Ankyrin repeat"/>
    <property type="match status" value="1"/>
</dbReference>
<feature type="compositionally biased region" description="Basic and acidic residues" evidence="7">
    <location>
        <begin position="592"/>
        <end position="601"/>
    </location>
</feature>
<evidence type="ECO:0000256" key="3">
    <source>
        <dbReference type="ARBA" id="ARBA00023043"/>
    </source>
</evidence>
<evidence type="ECO:0000256" key="7">
    <source>
        <dbReference type="SAM" id="MobiDB-lite"/>
    </source>
</evidence>
<keyword evidence="2" id="KW-0749">Sporulation</keyword>
<dbReference type="InterPro" id="IPR002110">
    <property type="entry name" value="Ankyrin_rpt"/>
</dbReference>
<evidence type="ECO:0000259" key="8">
    <source>
        <dbReference type="PROSITE" id="PS51299"/>
    </source>
</evidence>
<dbReference type="InterPro" id="IPR051642">
    <property type="entry name" value="SWI6-like"/>
</dbReference>
<proteinExistence type="predicted"/>
<dbReference type="InterPro" id="IPR036887">
    <property type="entry name" value="HTH_APSES_sf"/>
</dbReference>
<feature type="region of interest" description="Disordered" evidence="7">
    <location>
        <begin position="592"/>
        <end position="620"/>
    </location>
</feature>
<evidence type="ECO:0000256" key="5">
    <source>
        <dbReference type="PROSITE-ProRule" id="PRU00023"/>
    </source>
</evidence>
<evidence type="ECO:0000256" key="1">
    <source>
        <dbReference type="ARBA" id="ARBA00022737"/>
    </source>
</evidence>
<feature type="region of interest" description="Disordered" evidence="7">
    <location>
        <begin position="105"/>
        <end position="196"/>
    </location>
</feature>
<feature type="repeat" description="ANK" evidence="5">
    <location>
        <begin position="244"/>
        <end position="276"/>
    </location>
</feature>
<dbReference type="Gene3D" id="3.10.260.10">
    <property type="entry name" value="Transcription regulator HTH, APSES-type DNA-binding domain"/>
    <property type="match status" value="1"/>
</dbReference>
<keyword evidence="1" id="KW-0677">Repeat</keyword>
<dbReference type="GO" id="GO:0033309">
    <property type="term" value="C:SBF transcription complex"/>
    <property type="evidence" value="ECO:0007669"/>
    <property type="project" value="TreeGrafter"/>
</dbReference>
<dbReference type="GO" id="GO:0048315">
    <property type="term" value="P:conidium formation"/>
    <property type="evidence" value="ECO:0007669"/>
    <property type="project" value="UniProtKB-KW"/>
</dbReference>
<evidence type="ECO:0000256" key="2">
    <source>
        <dbReference type="ARBA" id="ARBA00022969"/>
    </source>
</evidence>
<evidence type="ECO:0000256" key="6">
    <source>
        <dbReference type="SAM" id="Coils"/>
    </source>
</evidence>
<feature type="coiled-coil region" evidence="6">
    <location>
        <begin position="511"/>
        <end position="584"/>
    </location>
</feature>
<dbReference type="Pfam" id="PF00023">
    <property type="entry name" value="Ank"/>
    <property type="match status" value="2"/>
</dbReference>
<dbReference type="SUPFAM" id="SSF54616">
    <property type="entry name" value="DNA-binding domain of Mlu1-box binding protein MBP1"/>
    <property type="match status" value="1"/>
</dbReference>
<dbReference type="InterPro" id="IPR003163">
    <property type="entry name" value="Tscrpt_reg_HTH_APSES-type"/>
</dbReference>
<protein>
    <submittedName>
        <fullName evidence="9">Transcription factor mbp1</fullName>
    </submittedName>
</protein>
<dbReference type="PROSITE" id="PS50297">
    <property type="entry name" value="ANK_REP_REGION"/>
    <property type="match status" value="1"/>
</dbReference>
<feature type="repeat" description="ANK" evidence="5">
    <location>
        <begin position="365"/>
        <end position="397"/>
    </location>
</feature>
<dbReference type="PROSITE" id="PS51299">
    <property type="entry name" value="HTH_APSES"/>
    <property type="match status" value="1"/>
</dbReference>
<keyword evidence="4" id="KW-0183">Conidiation</keyword>
<dbReference type="AlphaFoldDB" id="A0AAE0TUJ5"/>
<feature type="compositionally biased region" description="Low complexity" evidence="7">
    <location>
        <begin position="126"/>
        <end position="146"/>
    </location>
</feature>
<dbReference type="GO" id="GO:0030907">
    <property type="term" value="C:MBF transcription complex"/>
    <property type="evidence" value="ECO:0007669"/>
    <property type="project" value="TreeGrafter"/>
</dbReference>
<name>A0AAE0TUJ5_9PEZI</name>
<feature type="domain" description="HTH APSES-type" evidence="8">
    <location>
        <begin position="9"/>
        <end position="115"/>
    </location>
</feature>
<dbReference type="GeneID" id="89966290"/>
<reference evidence="9" key="1">
    <citation type="submission" date="2023-07" db="EMBL/GenBank/DDBJ databases">
        <title>Black Yeasts Isolated from many extreme environments.</title>
        <authorList>
            <person name="Coleine C."/>
            <person name="Stajich J.E."/>
            <person name="Selbmann L."/>
        </authorList>
    </citation>
    <scope>NUCLEOTIDE SEQUENCE</scope>
    <source>
        <strain evidence="9">CCFEE 5485</strain>
    </source>
</reference>
<dbReference type="Proteomes" id="UP001274830">
    <property type="component" value="Unassembled WGS sequence"/>
</dbReference>
<dbReference type="SMART" id="SM01252">
    <property type="entry name" value="KilA-N"/>
    <property type="match status" value="1"/>
</dbReference>
<evidence type="ECO:0000256" key="4">
    <source>
        <dbReference type="ARBA" id="ARBA00023321"/>
    </source>
</evidence>
<dbReference type="Pfam" id="PF04383">
    <property type="entry name" value="KilA-N"/>
    <property type="match status" value="1"/>
</dbReference>
<keyword evidence="6" id="KW-0175">Coiled coil</keyword>